<accession>A0AAV6U2X7</accession>
<evidence type="ECO:0000313" key="2">
    <source>
        <dbReference type="EMBL" id="KAG8178575.1"/>
    </source>
</evidence>
<name>A0AAV6U2X7_9ARAC</name>
<keyword evidence="3" id="KW-1185">Reference proteome</keyword>
<sequence length="205" mass="22724">MFLLQTQHRHHISRSTEPVLRDPNLHERYTSLVHKHHSGFQASRSPQDLASRHTFAAQVYNAHRISQITICSYFRTPTPTPPSPDSTEPGLTQQSVPKTGSVPQLQSSAPNSIPGNSLPGQQTSPSSQPGGSIKFLKYLFAYRWKFSISTQQSSFDNIPALRSPEPQSSTISEPISNSQPNLKQPSPQSTTVDFKRAGSPQEPRQ</sequence>
<dbReference type="AlphaFoldDB" id="A0AAV6U2X7"/>
<feature type="compositionally biased region" description="Low complexity" evidence="1">
    <location>
        <begin position="117"/>
        <end position="130"/>
    </location>
</feature>
<reference evidence="2 3" key="1">
    <citation type="journal article" date="2022" name="Nat. Ecol. Evol.">
        <title>A masculinizing supergene underlies an exaggerated male reproductive morph in a spider.</title>
        <authorList>
            <person name="Hendrickx F."/>
            <person name="De Corte Z."/>
            <person name="Sonet G."/>
            <person name="Van Belleghem S.M."/>
            <person name="Kostlbacher S."/>
            <person name="Vangestel C."/>
        </authorList>
    </citation>
    <scope>NUCLEOTIDE SEQUENCE [LARGE SCALE GENOMIC DNA]</scope>
    <source>
        <strain evidence="2">W744_W776</strain>
    </source>
</reference>
<comment type="caution">
    <text evidence="2">The sequence shown here is derived from an EMBL/GenBank/DDBJ whole genome shotgun (WGS) entry which is preliminary data.</text>
</comment>
<dbReference type="Proteomes" id="UP000827092">
    <property type="component" value="Unassembled WGS sequence"/>
</dbReference>
<feature type="region of interest" description="Disordered" evidence="1">
    <location>
        <begin position="75"/>
        <end position="130"/>
    </location>
</feature>
<evidence type="ECO:0000256" key="1">
    <source>
        <dbReference type="SAM" id="MobiDB-lite"/>
    </source>
</evidence>
<protein>
    <submittedName>
        <fullName evidence="2">Uncharacterized protein</fullName>
    </submittedName>
</protein>
<dbReference type="EMBL" id="JAFNEN010000684">
    <property type="protein sequence ID" value="KAG8178575.1"/>
    <property type="molecule type" value="Genomic_DNA"/>
</dbReference>
<organism evidence="2 3">
    <name type="scientific">Oedothorax gibbosus</name>
    <dbReference type="NCBI Taxonomy" id="931172"/>
    <lineage>
        <taxon>Eukaryota</taxon>
        <taxon>Metazoa</taxon>
        <taxon>Ecdysozoa</taxon>
        <taxon>Arthropoda</taxon>
        <taxon>Chelicerata</taxon>
        <taxon>Arachnida</taxon>
        <taxon>Araneae</taxon>
        <taxon>Araneomorphae</taxon>
        <taxon>Entelegynae</taxon>
        <taxon>Araneoidea</taxon>
        <taxon>Linyphiidae</taxon>
        <taxon>Erigoninae</taxon>
        <taxon>Oedothorax</taxon>
    </lineage>
</organism>
<feature type="compositionally biased region" description="Polar residues" evidence="1">
    <location>
        <begin position="90"/>
        <end position="115"/>
    </location>
</feature>
<proteinExistence type="predicted"/>
<feature type="region of interest" description="Disordered" evidence="1">
    <location>
        <begin position="156"/>
        <end position="205"/>
    </location>
</feature>
<feature type="compositionally biased region" description="Polar residues" evidence="1">
    <location>
        <begin position="165"/>
        <end position="192"/>
    </location>
</feature>
<evidence type="ECO:0000313" key="3">
    <source>
        <dbReference type="Proteomes" id="UP000827092"/>
    </source>
</evidence>
<gene>
    <name evidence="2" type="ORF">JTE90_004503</name>
</gene>